<evidence type="ECO:0000313" key="5">
    <source>
        <dbReference type="EMBL" id="RHY11172.1"/>
    </source>
</evidence>
<dbReference type="EMBL" id="KI913140">
    <property type="protein sequence ID" value="ETV75527.1"/>
    <property type="molecule type" value="Genomic_DNA"/>
</dbReference>
<dbReference type="RefSeq" id="XP_009835161.1">
    <property type="nucleotide sequence ID" value="XM_009836859.1"/>
</dbReference>
<dbReference type="Pfam" id="PF04707">
    <property type="entry name" value="PRELI"/>
    <property type="match status" value="1"/>
</dbReference>
<dbReference type="Proteomes" id="UP000285712">
    <property type="component" value="Unassembled WGS sequence"/>
</dbReference>
<dbReference type="GO" id="GO:0005758">
    <property type="term" value="C:mitochondrial intermembrane space"/>
    <property type="evidence" value="ECO:0007669"/>
    <property type="project" value="InterPro"/>
</dbReference>
<evidence type="ECO:0000313" key="4">
    <source>
        <dbReference type="EMBL" id="RHX97438.1"/>
    </source>
</evidence>
<evidence type="ECO:0000313" key="10">
    <source>
        <dbReference type="EMBL" id="RHZ05819.1"/>
    </source>
</evidence>
<evidence type="ECO:0000313" key="9">
    <source>
        <dbReference type="EMBL" id="RHY82645.1"/>
    </source>
</evidence>
<evidence type="ECO:0000313" key="12">
    <source>
        <dbReference type="EMBL" id="RHZ31626.1"/>
    </source>
</evidence>
<dbReference type="Proteomes" id="UP000266239">
    <property type="component" value="Unassembled WGS sequence"/>
</dbReference>
<feature type="domain" description="PRELI/MSF1" evidence="1">
    <location>
        <begin position="1"/>
        <end position="175"/>
    </location>
</feature>
<evidence type="ECO:0000313" key="8">
    <source>
        <dbReference type="EMBL" id="RHY65457.1"/>
    </source>
</evidence>
<proteinExistence type="predicted"/>
<dbReference type="Proteomes" id="UP000265427">
    <property type="component" value="Unassembled WGS sequence"/>
</dbReference>
<evidence type="ECO:0000313" key="17">
    <source>
        <dbReference type="Proteomes" id="UP000266196"/>
    </source>
</evidence>
<evidence type="ECO:0000313" key="14">
    <source>
        <dbReference type="EMBL" id="RQM21654.1"/>
    </source>
</evidence>
<dbReference type="EMBL" id="QUTG01007433">
    <property type="protein sequence ID" value="RHY82645.1"/>
    <property type="molecule type" value="Genomic_DNA"/>
</dbReference>
<evidence type="ECO:0000313" key="13">
    <source>
        <dbReference type="EMBL" id="RLO07267.1"/>
    </source>
</evidence>
<dbReference type="OrthoDB" id="407630at2759"/>
<dbReference type="Proteomes" id="UP000285430">
    <property type="component" value="Unassembled WGS sequence"/>
</dbReference>
<protein>
    <recommendedName>
        <fullName evidence="1">PRELI/MSF1 domain-containing protein</fullName>
    </recommendedName>
</protein>
<evidence type="ECO:0000313" key="20">
    <source>
        <dbReference type="Proteomes" id="UP000275652"/>
    </source>
</evidence>
<evidence type="ECO:0000313" key="6">
    <source>
        <dbReference type="EMBL" id="RHY39164.1"/>
    </source>
</evidence>
<evidence type="ECO:0000313" key="21">
    <source>
        <dbReference type="Proteomes" id="UP000283543"/>
    </source>
</evidence>
<dbReference type="GeneID" id="20812343"/>
<dbReference type="EMBL" id="QUTE01012923">
    <property type="protein sequence ID" value="RHZ05819.1"/>
    <property type="molecule type" value="Genomic_DNA"/>
</dbReference>
<evidence type="ECO:0000313" key="24">
    <source>
        <dbReference type="Proteomes" id="UP000285712"/>
    </source>
</evidence>
<evidence type="ECO:0000259" key="1">
    <source>
        <dbReference type="PROSITE" id="PS50904"/>
    </source>
</evidence>
<dbReference type="InterPro" id="IPR037365">
    <property type="entry name" value="Slowmo/Ups"/>
</dbReference>
<dbReference type="EMBL" id="QUTI01023706">
    <property type="protein sequence ID" value="RLO07267.1"/>
    <property type="molecule type" value="Genomic_DNA"/>
</dbReference>
<dbReference type="Proteomes" id="UP000286510">
    <property type="component" value="Unassembled WGS sequence"/>
</dbReference>
<dbReference type="InterPro" id="IPR006797">
    <property type="entry name" value="PRELI/MSF1_dom"/>
</dbReference>
<dbReference type="EMBL" id="QUSZ01011298">
    <property type="protein sequence ID" value="RHX97438.1"/>
    <property type="molecule type" value="Genomic_DNA"/>
</dbReference>
<dbReference type="EMBL" id="VJMI01007242">
    <property type="protein sequence ID" value="KAF0764381.1"/>
    <property type="molecule type" value="Genomic_DNA"/>
</dbReference>
<evidence type="ECO:0000313" key="16">
    <source>
        <dbReference type="Proteomes" id="UP000265716"/>
    </source>
</evidence>
<reference evidence="2" key="1">
    <citation type="submission" date="2013-12" db="EMBL/GenBank/DDBJ databases">
        <title>The Genome Sequence of Aphanomyces astaci APO3.</title>
        <authorList>
            <consortium name="The Broad Institute Genomics Platform"/>
            <person name="Russ C."/>
            <person name="Tyler B."/>
            <person name="van West P."/>
            <person name="Dieguez-Uribeondo J."/>
            <person name="Young S.K."/>
            <person name="Zeng Q."/>
            <person name="Gargeya S."/>
            <person name="Fitzgerald M."/>
            <person name="Abouelleil A."/>
            <person name="Alvarado L."/>
            <person name="Chapman S.B."/>
            <person name="Gainer-Dewar J."/>
            <person name="Goldberg J."/>
            <person name="Griggs A."/>
            <person name="Gujja S."/>
            <person name="Hansen M."/>
            <person name="Howarth C."/>
            <person name="Imamovic A."/>
            <person name="Ireland A."/>
            <person name="Larimer J."/>
            <person name="McCowan C."/>
            <person name="Murphy C."/>
            <person name="Pearson M."/>
            <person name="Poon T.W."/>
            <person name="Priest M."/>
            <person name="Roberts A."/>
            <person name="Saif S."/>
            <person name="Shea T."/>
            <person name="Sykes S."/>
            <person name="Wortman J."/>
            <person name="Nusbaum C."/>
            <person name="Birren B."/>
        </authorList>
    </citation>
    <scope>NUCLEOTIDE SEQUENCE [LARGE SCALE GENOMIC DNA]</scope>
    <source>
        <strain evidence="2">APO3</strain>
    </source>
</reference>
<accession>W4G740</accession>
<reference evidence="13 20" key="2">
    <citation type="journal article" date="2018" name="J. Invertebr. Pathol.">
        <title>New genotyping method for the causative agent of crayfish plague (Aphanomyces astaci) based on whole genome data.</title>
        <authorList>
            <person name="Minardi D."/>
            <person name="Studholme D.J."/>
            <person name="van der Giezen M."/>
            <person name="Pretto T."/>
            <person name="Oidtmann B."/>
        </authorList>
    </citation>
    <scope>NUCLEOTIDE SEQUENCE [LARGE SCALE GENOMIC DNA]</scope>
    <source>
        <strain evidence="13 20">KB13</strain>
    </source>
</reference>
<dbReference type="Proteomes" id="UP000283543">
    <property type="component" value="Unassembled WGS sequence"/>
</dbReference>
<organism evidence="2">
    <name type="scientific">Aphanomyces astaci</name>
    <name type="common">Crayfish plague agent</name>
    <dbReference type="NCBI Taxonomy" id="112090"/>
    <lineage>
        <taxon>Eukaryota</taxon>
        <taxon>Sar</taxon>
        <taxon>Stramenopiles</taxon>
        <taxon>Oomycota</taxon>
        <taxon>Saprolegniomycetes</taxon>
        <taxon>Saprolegniales</taxon>
        <taxon>Verrucalvaceae</taxon>
        <taxon>Aphanomyces</taxon>
    </lineage>
</organism>
<evidence type="ECO:0000313" key="26">
    <source>
        <dbReference type="Proteomes" id="UP000469452"/>
    </source>
</evidence>
<dbReference type="VEuPathDB" id="FungiDB:H257_10347"/>
<evidence type="ECO:0000313" key="22">
    <source>
        <dbReference type="Proteomes" id="UP000284702"/>
    </source>
</evidence>
<dbReference type="EMBL" id="QUTC01011173">
    <property type="protein sequence ID" value="RHY39164.1"/>
    <property type="molecule type" value="Genomic_DNA"/>
</dbReference>
<dbReference type="EMBL" id="QUTD01005193">
    <property type="protein sequence ID" value="RHY63475.1"/>
    <property type="molecule type" value="Genomic_DNA"/>
</dbReference>
<evidence type="ECO:0000313" key="23">
    <source>
        <dbReference type="Proteomes" id="UP000285430"/>
    </source>
</evidence>
<evidence type="ECO:0000313" key="15">
    <source>
        <dbReference type="Proteomes" id="UP000265427"/>
    </source>
</evidence>
<evidence type="ECO:0000313" key="2">
    <source>
        <dbReference type="EMBL" id="ETV75527.1"/>
    </source>
</evidence>
<reference evidence="14 22" key="3">
    <citation type="submission" date="2018-07" db="EMBL/GenBank/DDBJ databases">
        <title>Annotation of Aphanomyces astaci genome assembly.</title>
        <authorList>
            <person name="Studholme D.J."/>
        </authorList>
    </citation>
    <scope>NUCLEOTIDE SEQUENCE [LARGE SCALE GENOMIC DNA]</scope>
    <source>
        <strain evidence="14">Pc</strain>
    </source>
</reference>
<dbReference type="Proteomes" id="UP000469452">
    <property type="component" value="Unassembled WGS sequence"/>
</dbReference>
<evidence type="ECO:0000313" key="11">
    <source>
        <dbReference type="EMBL" id="RHZ10003.1"/>
    </source>
</evidence>
<dbReference type="PANTHER" id="PTHR11158">
    <property type="entry name" value="MSF1/PX19 RELATED"/>
    <property type="match status" value="1"/>
</dbReference>
<sequence length="189" mass="21160">MVLHQTTEHEYPYSWDVVSRAFWNKYPNATLTHVERVDVLSRYMDADGRLHTARLIKCTQNNMPSWVVSMMGKFSYVYEETICNPVAKTLHLKSTNLSYRSVATVHESCVYRPHPAGEGGALAHTMYTQDAEISAFVPFVSQKLESFSVSRGAETAARGLSAMEALCKEIFHGQTAFCEPAPSKSNSTN</sequence>
<dbReference type="EMBL" id="QUTH01005381">
    <property type="protein sequence ID" value="RHZ10003.1"/>
    <property type="molecule type" value="Genomic_DNA"/>
</dbReference>
<evidence type="ECO:0000313" key="25">
    <source>
        <dbReference type="Proteomes" id="UP000286510"/>
    </source>
</evidence>
<evidence type="ECO:0000313" key="19">
    <source>
        <dbReference type="Proteomes" id="UP000266643"/>
    </source>
</evidence>
<dbReference type="AlphaFoldDB" id="W4G740"/>
<reference evidence="3 26" key="5">
    <citation type="submission" date="2019-06" db="EMBL/GenBank/DDBJ databases">
        <title>Genomics analysis of Aphanomyces spp. identifies a new class of oomycete effector associated with host adaptation.</title>
        <authorList>
            <person name="Gaulin E."/>
        </authorList>
    </citation>
    <scope>NUCLEOTIDE SEQUENCE [LARGE SCALE GENOMIC DNA]</scope>
    <source>
        <strain evidence="3 26">E</strain>
    </source>
</reference>
<evidence type="ECO:0000313" key="3">
    <source>
        <dbReference type="EMBL" id="KAF0764381.1"/>
    </source>
</evidence>
<dbReference type="Proteomes" id="UP000266196">
    <property type="component" value="Unassembled WGS sequence"/>
</dbReference>
<evidence type="ECO:0000313" key="7">
    <source>
        <dbReference type="EMBL" id="RHY63475.1"/>
    </source>
</evidence>
<dbReference type="Proteomes" id="UP000275652">
    <property type="component" value="Unassembled WGS sequence"/>
</dbReference>
<dbReference type="PROSITE" id="PS50904">
    <property type="entry name" value="PRELI_MSF1"/>
    <property type="match status" value="1"/>
</dbReference>
<evidence type="ECO:0000313" key="18">
    <source>
        <dbReference type="Proteomes" id="UP000266239"/>
    </source>
</evidence>
<reference evidence="15 16" key="4">
    <citation type="submission" date="2018-08" db="EMBL/GenBank/DDBJ databases">
        <title>Aphanomyces genome sequencing and annotation.</title>
        <authorList>
            <person name="Minardi D."/>
            <person name="Oidtmann B."/>
            <person name="Van Der Giezen M."/>
            <person name="Studholme D.J."/>
        </authorList>
    </citation>
    <scope>NUCLEOTIDE SEQUENCE [LARGE SCALE GENOMIC DNA]</scope>
    <source>
        <strain evidence="10 17">197901</strain>
        <strain evidence="7 19">D2</strain>
        <strain evidence="11 23">Da</strain>
        <strain evidence="12 25">FDL457</strain>
        <strain evidence="4 15">Kv</strain>
        <strain evidence="6 16">SA</strain>
        <strain evidence="8 21">Si</strain>
        <strain evidence="9 24">Sv</strain>
        <strain evidence="5 18">Yx</strain>
    </source>
</reference>
<dbReference type="Proteomes" id="UP000266643">
    <property type="component" value="Unassembled WGS sequence"/>
</dbReference>
<gene>
    <name evidence="3" type="ORF">AaE_003072</name>
    <name evidence="14" type="ORF">B5M09_003975</name>
    <name evidence="5" type="ORF">DYB25_004797</name>
    <name evidence="12" type="ORF">DYB26_009047</name>
    <name evidence="13" type="ORF">DYB28_000017</name>
    <name evidence="7" type="ORF">DYB30_005409</name>
    <name evidence="10" type="ORF">DYB31_001723</name>
    <name evidence="8" type="ORF">DYB34_000311</name>
    <name evidence="9" type="ORF">DYB35_007871</name>
    <name evidence="4" type="ORF">DYB36_004328</name>
    <name evidence="11" type="ORF">DYB37_006310</name>
    <name evidence="6" type="ORF">DYB38_003258</name>
    <name evidence="2" type="ORF">H257_10347</name>
</gene>
<keyword evidence="22" id="KW-1185">Reference proteome</keyword>
<dbReference type="Proteomes" id="UP000284702">
    <property type="component" value="Unassembled WGS sequence"/>
</dbReference>
<dbReference type="EMBL" id="MZMZ02003431">
    <property type="protein sequence ID" value="RQM21654.1"/>
    <property type="molecule type" value="Genomic_DNA"/>
</dbReference>
<name>W4G740_APHAT</name>
<dbReference type="EMBL" id="QUTF01010580">
    <property type="protein sequence ID" value="RHZ31626.1"/>
    <property type="molecule type" value="Genomic_DNA"/>
</dbReference>
<dbReference type="EMBL" id="QUTB01003896">
    <property type="protein sequence ID" value="RHY65457.1"/>
    <property type="molecule type" value="Genomic_DNA"/>
</dbReference>
<dbReference type="EMBL" id="QUTA01006428">
    <property type="protein sequence ID" value="RHY11172.1"/>
    <property type="molecule type" value="Genomic_DNA"/>
</dbReference>
<dbReference type="Proteomes" id="UP000265716">
    <property type="component" value="Unassembled WGS sequence"/>
</dbReference>